<evidence type="ECO:0000256" key="5">
    <source>
        <dbReference type="ARBA" id="ARBA00022692"/>
    </source>
</evidence>
<evidence type="ECO:0008006" key="11">
    <source>
        <dbReference type="Google" id="ProtNLM"/>
    </source>
</evidence>
<dbReference type="KEGG" id="chu:CHU_1714"/>
<sequence length="438" mass="49792">MFFNTISLFYMQIRSIKDYSPFALFLPLLVLYTAYVCYFHTDQMEGDEMRYIQFAKNLLQGFYSPAYPHIDLINGPGYPIVLMPFAALSTPLIFITLFNAVLYYVSVVFLFKAIQLVTLSFKAACIAALCWGLNILAYQEMPCILTECLTAFLISAFSYQLIRIYSTPGFTYKTLLPAGFTFGFLILTKVIFAYVLVILLVCTGICYVLRKHSDLMLKIVCIFSFALLTITPYIIYTYSLTGKFFYLSSEGGKVLYWMTSLDAHEYGDWNNNTFTANCSETFCNADLIAVNHAADIQQINACKDVLEADALFKHMAIEHIKTNPVKYIKNWFANIGRLLFGFPASYYFQSPATLVRIYINSVLLLALVYSCIAVLWNLKKIPVEIKILAGFSMCYLVLSSLFSAYPRQFNVLVPALLIWITYILKNTVKIDLKISAGN</sequence>
<proteinExistence type="predicted"/>
<protein>
    <recommendedName>
        <fullName evidence="11">Glycosyltransferase RgtA/B/C/D-like domain-containing protein</fullName>
    </recommendedName>
</protein>
<feature type="transmembrane region" description="Helical" evidence="8">
    <location>
        <begin position="20"/>
        <end position="41"/>
    </location>
</feature>
<evidence type="ECO:0000256" key="8">
    <source>
        <dbReference type="SAM" id="Phobius"/>
    </source>
</evidence>
<comment type="subcellular location">
    <subcellularLocation>
        <location evidence="1">Cell membrane</location>
        <topology evidence="1">Multi-pass membrane protein</topology>
    </subcellularLocation>
</comment>
<keyword evidence="6 8" id="KW-1133">Transmembrane helix</keyword>
<organism evidence="9 10">
    <name type="scientific">Cytophaga hutchinsonii (strain ATCC 33406 / DSM 1761 / CIP 103989 / NBRC 15051 / NCIMB 9469 / D465)</name>
    <dbReference type="NCBI Taxonomy" id="269798"/>
    <lineage>
        <taxon>Bacteria</taxon>
        <taxon>Pseudomonadati</taxon>
        <taxon>Bacteroidota</taxon>
        <taxon>Cytophagia</taxon>
        <taxon>Cytophagales</taxon>
        <taxon>Cytophagaceae</taxon>
        <taxon>Cytophaga</taxon>
    </lineage>
</organism>
<evidence type="ECO:0000256" key="2">
    <source>
        <dbReference type="ARBA" id="ARBA00022475"/>
    </source>
</evidence>
<dbReference type="Proteomes" id="UP000001822">
    <property type="component" value="Chromosome"/>
</dbReference>
<feature type="transmembrane region" description="Helical" evidence="8">
    <location>
        <begin position="92"/>
        <end position="111"/>
    </location>
</feature>
<dbReference type="InterPro" id="IPR050297">
    <property type="entry name" value="LipidA_mod_glycosyltrf_83"/>
</dbReference>
<feature type="transmembrane region" description="Helical" evidence="8">
    <location>
        <begin position="144"/>
        <end position="162"/>
    </location>
</feature>
<feature type="transmembrane region" description="Helical" evidence="8">
    <location>
        <begin position="182"/>
        <end position="208"/>
    </location>
</feature>
<dbReference type="AlphaFoldDB" id="A0A6N4SRG1"/>
<evidence type="ECO:0000256" key="7">
    <source>
        <dbReference type="ARBA" id="ARBA00023136"/>
    </source>
</evidence>
<keyword evidence="10" id="KW-1185">Reference proteome</keyword>
<gene>
    <name evidence="9" type="ordered locus">CHU_1714</name>
</gene>
<keyword evidence="7 8" id="KW-0472">Membrane</keyword>
<evidence type="ECO:0000256" key="1">
    <source>
        <dbReference type="ARBA" id="ARBA00004651"/>
    </source>
</evidence>
<dbReference type="PANTHER" id="PTHR33908:SF11">
    <property type="entry name" value="MEMBRANE PROTEIN"/>
    <property type="match status" value="1"/>
</dbReference>
<dbReference type="GO" id="GO:0009103">
    <property type="term" value="P:lipopolysaccharide biosynthetic process"/>
    <property type="evidence" value="ECO:0007669"/>
    <property type="project" value="UniProtKB-ARBA"/>
</dbReference>
<dbReference type="EMBL" id="CP000383">
    <property type="protein sequence ID" value="ABG58981.1"/>
    <property type="molecule type" value="Genomic_DNA"/>
</dbReference>
<evidence type="ECO:0000256" key="6">
    <source>
        <dbReference type="ARBA" id="ARBA00022989"/>
    </source>
</evidence>
<dbReference type="PANTHER" id="PTHR33908">
    <property type="entry name" value="MANNOSYLTRANSFERASE YKCB-RELATED"/>
    <property type="match status" value="1"/>
</dbReference>
<feature type="transmembrane region" description="Helical" evidence="8">
    <location>
        <begin position="385"/>
        <end position="405"/>
    </location>
</feature>
<evidence type="ECO:0000313" key="10">
    <source>
        <dbReference type="Proteomes" id="UP000001822"/>
    </source>
</evidence>
<keyword evidence="4" id="KW-0808">Transferase</keyword>
<name>A0A6N4SRG1_CYTH3</name>
<evidence type="ECO:0000256" key="3">
    <source>
        <dbReference type="ARBA" id="ARBA00022676"/>
    </source>
</evidence>
<feature type="transmembrane region" description="Helical" evidence="8">
    <location>
        <begin position="357"/>
        <end position="378"/>
    </location>
</feature>
<feature type="transmembrane region" description="Helical" evidence="8">
    <location>
        <begin position="411"/>
        <end position="428"/>
    </location>
</feature>
<dbReference type="GO" id="GO:0005886">
    <property type="term" value="C:plasma membrane"/>
    <property type="evidence" value="ECO:0007669"/>
    <property type="project" value="UniProtKB-SubCell"/>
</dbReference>
<reference evidence="9 10" key="1">
    <citation type="journal article" date="2007" name="Appl. Environ. Microbiol.">
        <title>Genome sequence of the cellulolytic gliding bacterium Cytophaga hutchinsonii.</title>
        <authorList>
            <person name="Xie G."/>
            <person name="Bruce D.C."/>
            <person name="Challacombe J.F."/>
            <person name="Chertkov O."/>
            <person name="Detter J.C."/>
            <person name="Gilna P."/>
            <person name="Han C.S."/>
            <person name="Lucas S."/>
            <person name="Misra M."/>
            <person name="Myers G.L."/>
            <person name="Richardson P."/>
            <person name="Tapia R."/>
            <person name="Thayer N."/>
            <person name="Thompson L.S."/>
            <person name="Brettin T.S."/>
            <person name="Henrissat B."/>
            <person name="Wilson D.B."/>
            <person name="McBride M.J."/>
        </authorList>
    </citation>
    <scope>NUCLEOTIDE SEQUENCE [LARGE SCALE GENOMIC DNA]</scope>
    <source>
        <strain evidence="10">ATCC 33406 / DSM 1761 / CIP 103989 / NBRC 15051 / NCIMB 9469 / D465</strain>
    </source>
</reference>
<evidence type="ECO:0000313" key="9">
    <source>
        <dbReference type="EMBL" id="ABG58981.1"/>
    </source>
</evidence>
<feature type="transmembrane region" description="Helical" evidence="8">
    <location>
        <begin position="215"/>
        <end position="236"/>
    </location>
</feature>
<dbReference type="GO" id="GO:0016763">
    <property type="term" value="F:pentosyltransferase activity"/>
    <property type="evidence" value="ECO:0007669"/>
    <property type="project" value="TreeGrafter"/>
</dbReference>
<evidence type="ECO:0000256" key="4">
    <source>
        <dbReference type="ARBA" id="ARBA00022679"/>
    </source>
</evidence>
<accession>A0A6N4SRG1</accession>
<keyword evidence="2" id="KW-1003">Cell membrane</keyword>
<feature type="transmembrane region" description="Helical" evidence="8">
    <location>
        <begin position="117"/>
        <end position="137"/>
    </location>
</feature>
<keyword evidence="3" id="KW-0328">Glycosyltransferase</keyword>
<keyword evidence="5 8" id="KW-0812">Transmembrane</keyword>